<evidence type="ECO:0000313" key="3">
    <source>
        <dbReference type="Proteomes" id="UP000886998"/>
    </source>
</evidence>
<dbReference type="InterPro" id="IPR036179">
    <property type="entry name" value="Ig-like_dom_sf"/>
</dbReference>
<dbReference type="Proteomes" id="UP000886998">
    <property type="component" value="Unassembled WGS sequence"/>
</dbReference>
<proteinExistence type="predicted"/>
<dbReference type="PANTHER" id="PTHR23278">
    <property type="entry name" value="SIDESTEP PROTEIN"/>
    <property type="match status" value="1"/>
</dbReference>
<comment type="caution">
    <text evidence="2">The sequence shown here is derived from an EMBL/GenBank/DDBJ whole genome shotgun (WGS) entry which is preliminary data.</text>
</comment>
<dbReference type="InterPro" id="IPR007110">
    <property type="entry name" value="Ig-like_dom"/>
</dbReference>
<dbReference type="InterPro" id="IPR013783">
    <property type="entry name" value="Ig-like_fold"/>
</dbReference>
<gene>
    <name evidence="2" type="primary">AVEN_90021_1</name>
    <name evidence="2" type="ORF">TNIN_65691</name>
</gene>
<organism evidence="2 3">
    <name type="scientific">Trichonephila inaurata madagascariensis</name>
    <dbReference type="NCBI Taxonomy" id="2747483"/>
    <lineage>
        <taxon>Eukaryota</taxon>
        <taxon>Metazoa</taxon>
        <taxon>Ecdysozoa</taxon>
        <taxon>Arthropoda</taxon>
        <taxon>Chelicerata</taxon>
        <taxon>Arachnida</taxon>
        <taxon>Araneae</taxon>
        <taxon>Araneomorphae</taxon>
        <taxon>Entelegynae</taxon>
        <taxon>Araneoidea</taxon>
        <taxon>Nephilidae</taxon>
        <taxon>Trichonephila</taxon>
        <taxon>Trichonephila inaurata</taxon>
    </lineage>
</organism>
<name>A0A8X6I4X2_9ARAC</name>
<evidence type="ECO:0000313" key="2">
    <source>
        <dbReference type="EMBL" id="GFS28336.1"/>
    </source>
</evidence>
<sequence length="133" mass="15046">MKVPLTNVLTVVLLRIQICSKGDNGFFYIIGSQHSPVCRFPDAVTFNVIQGEMVNITCDVEADPKPNAFQWTLNNTIRSTVDLKRRHPRTFNILHYIPRYLGDYGTIMCWGKNSAGVQRIPCISHIVPEGKKV</sequence>
<dbReference type="PROSITE" id="PS50835">
    <property type="entry name" value="IG_LIKE"/>
    <property type="match status" value="1"/>
</dbReference>
<dbReference type="SUPFAM" id="SSF48726">
    <property type="entry name" value="Immunoglobulin"/>
    <property type="match status" value="1"/>
</dbReference>
<feature type="domain" description="Ig-like" evidence="1">
    <location>
        <begin position="41"/>
        <end position="109"/>
    </location>
</feature>
<accession>A0A8X6I4X2</accession>
<reference evidence="2" key="1">
    <citation type="submission" date="2020-08" db="EMBL/GenBank/DDBJ databases">
        <title>Multicomponent nature underlies the extraordinary mechanical properties of spider dragline silk.</title>
        <authorList>
            <person name="Kono N."/>
            <person name="Nakamura H."/>
            <person name="Mori M."/>
            <person name="Yoshida Y."/>
            <person name="Ohtoshi R."/>
            <person name="Malay A.D."/>
            <person name="Moran D.A.P."/>
            <person name="Tomita M."/>
            <person name="Numata K."/>
            <person name="Arakawa K."/>
        </authorList>
    </citation>
    <scope>NUCLEOTIDE SEQUENCE</scope>
</reference>
<dbReference type="OrthoDB" id="6431884at2759"/>
<evidence type="ECO:0000259" key="1">
    <source>
        <dbReference type="PROSITE" id="PS50835"/>
    </source>
</evidence>
<dbReference type="Gene3D" id="2.60.40.10">
    <property type="entry name" value="Immunoglobulins"/>
    <property type="match status" value="1"/>
</dbReference>
<dbReference type="AlphaFoldDB" id="A0A8X6I4X2"/>
<dbReference type="PANTHER" id="PTHR23278:SF19">
    <property type="entry name" value="OBSCURIN"/>
    <property type="match status" value="1"/>
</dbReference>
<dbReference type="EMBL" id="BMAV01023883">
    <property type="protein sequence ID" value="GFS28336.1"/>
    <property type="molecule type" value="Genomic_DNA"/>
</dbReference>
<protein>
    <submittedName>
        <fullName evidence="2">Ig-like domain-containing protein</fullName>
    </submittedName>
</protein>
<dbReference type="CDD" id="cd00096">
    <property type="entry name" value="Ig"/>
    <property type="match status" value="1"/>
</dbReference>
<keyword evidence="3" id="KW-1185">Reference proteome</keyword>